<dbReference type="Gene3D" id="3.30.365.10">
    <property type="entry name" value="Aldehyde oxidase/xanthine dehydrogenase, molybdopterin binding domain"/>
    <property type="match status" value="2"/>
</dbReference>
<name>A0A9D1TP09_9SPIO</name>
<feature type="domain" description="Aldehyde oxidase/xanthine dehydrogenase first molybdopterin binding" evidence="3">
    <location>
        <begin position="175"/>
        <end position="359"/>
    </location>
</feature>
<keyword evidence="1" id="KW-0500">Molybdenum</keyword>
<dbReference type="GO" id="GO:0016491">
    <property type="term" value="F:oxidoreductase activity"/>
    <property type="evidence" value="ECO:0007669"/>
    <property type="project" value="UniProtKB-KW"/>
</dbReference>
<reference evidence="4" key="2">
    <citation type="submission" date="2021-04" db="EMBL/GenBank/DDBJ databases">
        <authorList>
            <person name="Gilroy R."/>
        </authorList>
    </citation>
    <scope>NUCLEOTIDE SEQUENCE</scope>
    <source>
        <strain evidence="4">Gambia11-129</strain>
    </source>
</reference>
<dbReference type="EMBL" id="DXHU01000016">
    <property type="protein sequence ID" value="HIV98955.1"/>
    <property type="molecule type" value="Genomic_DNA"/>
</dbReference>
<dbReference type="InterPro" id="IPR016208">
    <property type="entry name" value="Ald_Oxase/xanthine_DH-like"/>
</dbReference>
<evidence type="ECO:0000313" key="4">
    <source>
        <dbReference type="EMBL" id="HIV98955.1"/>
    </source>
</evidence>
<dbReference type="AlphaFoldDB" id="A0A9D1TP09"/>
<accession>A0A9D1TP09</accession>
<dbReference type="GO" id="GO:0005506">
    <property type="term" value="F:iron ion binding"/>
    <property type="evidence" value="ECO:0007669"/>
    <property type="project" value="InterPro"/>
</dbReference>
<reference evidence="4" key="1">
    <citation type="journal article" date="2021" name="PeerJ">
        <title>Extensive microbial diversity within the chicken gut microbiome revealed by metagenomics and culture.</title>
        <authorList>
            <person name="Gilroy R."/>
            <person name="Ravi A."/>
            <person name="Getino M."/>
            <person name="Pursley I."/>
            <person name="Horton D.L."/>
            <person name="Alikhan N.F."/>
            <person name="Baker D."/>
            <person name="Gharbi K."/>
            <person name="Hall N."/>
            <person name="Watson M."/>
            <person name="Adriaenssens E.M."/>
            <person name="Foster-Nyarko E."/>
            <person name="Jarju S."/>
            <person name="Secka A."/>
            <person name="Antonio M."/>
            <person name="Oren A."/>
            <person name="Chaudhuri R.R."/>
            <person name="La Ragione R."/>
            <person name="Hildebrand F."/>
            <person name="Pallen M.J."/>
        </authorList>
    </citation>
    <scope>NUCLEOTIDE SEQUENCE</scope>
    <source>
        <strain evidence="4">Gambia11-129</strain>
    </source>
</reference>
<dbReference type="InterPro" id="IPR008274">
    <property type="entry name" value="AldOxase/xan_DH_MoCoBD1"/>
</dbReference>
<dbReference type="SUPFAM" id="SSF56003">
    <property type="entry name" value="Molybdenum cofactor-binding domain"/>
    <property type="match status" value="1"/>
</dbReference>
<proteinExistence type="predicted"/>
<dbReference type="SUPFAM" id="SSF54665">
    <property type="entry name" value="CO dehydrogenase molybdoprotein N-domain-like"/>
    <property type="match status" value="1"/>
</dbReference>
<dbReference type="Gene3D" id="3.90.1170.50">
    <property type="entry name" value="Aldehyde oxidase/xanthine dehydrogenase, a/b hammerhead"/>
    <property type="match status" value="1"/>
</dbReference>
<keyword evidence="2" id="KW-0560">Oxidoreductase</keyword>
<organism evidence="4 5">
    <name type="scientific">Candidatus Ornithospirochaeta avicola</name>
    <dbReference type="NCBI Taxonomy" id="2840896"/>
    <lineage>
        <taxon>Bacteria</taxon>
        <taxon>Pseudomonadati</taxon>
        <taxon>Spirochaetota</taxon>
        <taxon>Spirochaetia</taxon>
        <taxon>Spirochaetales</taxon>
        <taxon>Spirochaetaceae</taxon>
        <taxon>Spirochaetaceae incertae sedis</taxon>
        <taxon>Candidatus Ornithospirochaeta</taxon>
    </lineage>
</organism>
<gene>
    <name evidence="4" type="ORF">IAB12_04155</name>
</gene>
<evidence type="ECO:0000259" key="3">
    <source>
        <dbReference type="Pfam" id="PF02738"/>
    </source>
</evidence>
<evidence type="ECO:0000256" key="1">
    <source>
        <dbReference type="ARBA" id="ARBA00022505"/>
    </source>
</evidence>
<dbReference type="InterPro" id="IPR036856">
    <property type="entry name" value="Ald_Oxase/Xan_DH_a/b_sf"/>
</dbReference>
<comment type="caution">
    <text evidence="4">The sequence shown here is derived from an EMBL/GenBank/DDBJ whole genome shotgun (WGS) entry which is preliminary data.</text>
</comment>
<evidence type="ECO:0000313" key="5">
    <source>
        <dbReference type="Proteomes" id="UP000823936"/>
    </source>
</evidence>
<dbReference type="InterPro" id="IPR037165">
    <property type="entry name" value="AldOxase/xan_DH_Mopterin-bd_sf"/>
</dbReference>
<dbReference type="PANTHER" id="PTHR11908">
    <property type="entry name" value="XANTHINE DEHYDROGENASE"/>
    <property type="match status" value="1"/>
</dbReference>
<sequence>MQEKLNLSRLNMLYGRIIEAPEAMKIKGIEYPDSDIPSITLDAGSIRNNRFDINGTEISLFAEDEALFKGQFIAAVFSSDYENAELIARDVKIDSEKINRANETDDLMSLSFGDIETVRNGRAEKTEKTVKETDEEGNEIEKVVEDVEYVPYKSVSSVFLLKEAESPVKLWYTVNAVYENGILYVSAPNQYPGFLKRLVCSLTGIEEEKIVFYQKDYYAPFDEYLFESAMLAAIASALAIEKKQAVEIRKQAYSRRGEIRSERLTYIADDGKLIGEEVTYTVEMGAYLPLKSEYFRHVAAAIVPSYPLSAFKADVRFIKSAKYPYSFFLSLGFSEALASTEYHEARISDYLNLSPMAFKAYYYKDKRRFTDYIPALDLAEIKKLTQKTMLKSSFERKWASHQLKNKDYALLGFSRGNGFASGYSISGFSTSFAKEHEYTSKITYNAKDQIIVTISEAANEKSMNLWRQIIKKEMGYEKDESVIFIKSSTSDSGPRILSRYVSNFSKQLLIGIRKIKELRSTENPPFSIVLSLENKFFPCEFDEGGFASMAISVRIDETDYQSMIEEIYADYSLGYVLDENLLLSAVKEEILSTLTEIGARFTPDMRVSISFTRKDSESIASPMQVTRALAIAAFLNATSQALKEKNIALPLSDEDVLRLRRMN</sequence>
<protein>
    <submittedName>
        <fullName evidence="4">Molybdopterin-dependent oxidoreductase</fullName>
    </submittedName>
</protein>
<evidence type="ECO:0000256" key="2">
    <source>
        <dbReference type="ARBA" id="ARBA00023002"/>
    </source>
</evidence>
<dbReference type="PANTHER" id="PTHR11908:SF132">
    <property type="entry name" value="ALDEHYDE OXIDASE 1-RELATED"/>
    <property type="match status" value="1"/>
</dbReference>
<dbReference type="Pfam" id="PF02738">
    <property type="entry name" value="MoCoBD_1"/>
    <property type="match status" value="1"/>
</dbReference>
<dbReference type="Proteomes" id="UP000823936">
    <property type="component" value="Unassembled WGS sequence"/>
</dbReference>